<organism evidence="1 2">
    <name type="scientific">Rhododendron molle</name>
    <name type="common">Chinese azalea</name>
    <name type="synonym">Azalea mollis</name>
    <dbReference type="NCBI Taxonomy" id="49168"/>
    <lineage>
        <taxon>Eukaryota</taxon>
        <taxon>Viridiplantae</taxon>
        <taxon>Streptophyta</taxon>
        <taxon>Embryophyta</taxon>
        <taxon>Tracheophyta</taxon>
        <taxon>Spermatophyta</taxon>
        <taxon>Magnoliopsida</taxon>
        <taxon>eudicotyledons</taxon>
        <taxon>Gunneridae</taxon>
        <taxon>Pentapetalae</taxon>
        <taxon>asterids</taxon>
        <taxon>Ericales</taxon>
        <taxon>Ericaceae</taxon>
        <taxon>Ericoideae</taxon>
        <taxon>Rhodoreae</taxon>
        <taxon>Rhododendron</taxon>
    </lineage>
</organism>
<gene>
    <name evidence="1" type="ORF">RHMOL_Rhmol11G0001500</name>
</gene>
<protein>
    <submittedName>
        <fullName evidence="1">Uncharacterized protein</fullName>
    </submittedName>
</protein>
<dbReference type="EMBL" id="CM046398">
    <property type="protein sequence ID" value="KAI8529796.1"/>
    <property type="molecule type" value="Genomic_DNA"/>
</dbReference>
<evidence type="ECO:0000313" key="2">
    <source>
        <dbReference type="Proteomes" id="UP001062846"/>
    </source>
</evidence>
<keyword evidence="2" id="KW-1185">Reference proteome</keyword>
<reference evidence="1" key="1">
    <citation type="submission" date="2022-02" db="EMBL/GenBank/DDBJ databases">
        <title>Plant Genome Project.</title>
        <authorList>
            <person name="Zhang R.-G."/>
        </authorList>
    </citation>
    <scope>NUCLEOTIDE SEQUENCE</scope>
    <source>
        <strain evidence="1">AT1</strain>
    </source>
</reference>
<evidence type="ECO:0000313" key="1">
    <source>
        <dbReference type="EMBL" id="KAI8529796.1"/>
    </source>
</evidence>
<proteinExistence type="predicted"/>
<sequence>MDSLPEINLVLDNLDHQSHSSHTSPPNSPQLLAGKILSDRTFYTPVPSPTGWESSLIRSNSVNGSNWSAWEDTPARTNTDTILIQFDQPDPTPNRFRHFRTLFAGQFLPLTSHDTIHMGMLESIYSSLKFAPYLKQEENYFGPAPYCDFKRMAQSQRAFWLNEVKTPRFPAGFEESNKLAPLPKEPDWFSEVTNLAVNPPQFQWHYGFSIYPSDKSKALQLLAAFSFLDISILEEQVSLTNFKWACETLLLCTIPPTATYQIHCFLDFLPIIRSWLEANAATYCFDQDLQDYALVKDRLEMLNNQIQSFQSESFEVVPAHADKKLRRCFKQKQMKRPAKEAKLQRKAKALVLSFRPLLEKKLESDAKEDMRKMELKFLQFAWNKFHSLVTRSFPHYFENKKVVAQHSDPSKA</sequence>
<accession>A0ACC0LM35</accession>
<dbReference type="Proteomes" id="UP001062846">
    <property type="component" value="Chromosome 11"/>
</dbReference>
<comment type="caution">
    <text evidence="1">The sequence shown here is derived from an EMBL/GenBank/DDBJ whole genome shotgun (WGS) entry which is preliminary data.</text>
</comment>
<name>A0ACC0LM35_RHOML</name>